<gene>
    <name evidence="1" type="ORF">NCTC10723_00013</name>
</gene>
<dbReference type="AlphaFoldDB" id="A0A377GNR1"/>
<name>A0A377GNR1_9FUSO</name>
<dbReference type="OrthoDB" id="89913at2"/>
<evidence type="ECO:0000313" key="1">
    <source>
        <dbReference type="EMBL" id="STO26849.1"/>
    </source>
</evidence>
<organism evidence="1 2">
    <name type="scientific">Fusobacterium necrogenes</name>
    <dbReference type="NCBI Taxonomy" id="858"/>
    <lineage>
        <taxon>Bacteria</taxon>
        <taxon>Fusobacteriati</taxon>
        <taxon>Fusobacteriota</taxon>
        <taxon>Fusobacteriia</taxon>
        <taxon>Fusobacteriales</taxon>
        <taxon>Fusobacteriaceae</taxon>
        <taxon>Fusobacterium</taxon>
    </lineage>
</organism>
<accession>A0A377GNR1</accession>
<evidence type="ECO:0000313" key="2">
    <source>
        <dbReference type="Proteomes" id="UP000255328"/>
    </source>
</evidence>
<reference evidence="1 2" key="1">
    <citation type="submission" date="2018-06" db="EMBL/GenBank/DDBJ databases">
        <authorList>
            <consortium name="Pathogen Informatics"/>
            <person name="Doyle S."/>
        </authorList>
    </citation>
    <scope>NUCLEOTIDE SEQUENCE [LARGE SCALE GENOMIC DNA]</scope>
    <source>
        <strain evidence="1 2">NCTC10723</strain>
    </source>
</reference>
<protein>
    <submittedName>
        <fullName evidence="1">Uncharacterized protein</fullName>
    </submittedName>
</protein>
<dbReference type="Proteomes" id="UP000255328">
    <property type="component" value="Unassembled WGS sequence"/>
</dbReference>
<proteinExistence type="predicted"/>
<sequence length="212" mass="24812">MSSRSLKDKFNTRTIKEIISKDTLNYDNEIYSGEYGDFLRQKSYELTLINAKGALALGKIFEEVYQTLGKENGEGIYLEWLKSNNFNRTTAWRYKQKYNLYLEVSSEKGKEIVALLPFRLISEICQHEQKDTIIELLNNGSSLDEIKCLLAPIPQKIEDKYINQENIFNLETFNFEQLELNIKNNYNSLDEKDKKEAAKLLEKLLVLFNKEI</sequence>
<dbReference type="EMBL" id="UGGU01000001">
    <property type="protein sequence ID" value="STO26849.1"/>
    <property type="molecule type" value="Genomic_DNA"/>
</dbReference>
<keyword evidence="2" id="KW-1185">Reference proteome</keyword>
<dbReference type="RefSeq" id="WP_115268150.1">
    <property type="nucleotide sequence ID" value="NZ_UGGU01000001.1"/>
</dbReference>